<keyword evidence="2" id="KW-0805">Transcription regulation</keyword>
<name>A0ABQ5NYC6_9ACTN</name>
<reference evidence="7 8" key="1">
    <citation type="submission" date="2022-10" db="EMBL/GenBank/DDBJ databases">
        <title>Draft genome sequence of Streptomyces sp. YSPA8.</title>
        <authorList>
            <person name="Moriuchi R."/>
            <person name="Dohra H."/>
            <person name="Yamamura H."/>
            <person name="Kodani S."/>
        </authorList>
    </citation>
    <scope>NUCLEOTIDE SEQUENCE [LARGE SCALE GENOMIC DNA]</scope>
    <source>
        <strain evidence="7 8">YSPA8</strain>
    </source>
</reference>
<proteinExistence type="predicted"/>
<keyword evidence="4" id="KW-0804">Transcription</keyword>
<dbReference type="Pfam" id="PF00440">
    <property type="entry name" value="TetR_N"/>
    <property type="match status" value="1"/>
</dbReference>
<evidence type="ECO:0000256" key="3">
    <source>
        <dbReference type="ARBA" id="ARBA00023125"/>
    </source>
</evidence>
<dbReference type="SUPFAM" id="SSF48498">
    <property type="entry name" value="Tetracyclin repressor-like, C-terminal domain"/>
    <property type="match status" value="1"/>
</dbReference>
<sequence>MTTAKGAARRTALLDAAEALLVSGGHTALSLRAVADAAGVRLGHLQYYFPSRDGLVAELLARILQRSLDHLTESATDGGSGSGTDDVGLDALVGMVLGQQTDTGLVRVFAELWALAARDESVATAVRAFYRQYVDLVADRIATHAPGLPPPERRARAEVFIALVEGASLMRSGIAGTPSAATDALISGTALAILTGK</sequence>
<protein>
    <submittedName>
        <fullName evidence="7">TetR/AcrR family transcriptional regulator</fullName>
    </submittedName>
</protein>
<comment type="caution">
    <text evidence="7">The sequence shown here is derived from an EMBL/GenBank/DDBJ whole genome shotgun (WGS) entry which is preliminary data.</text>
</comment>
<keyword evidence="1" id="KW-0678">Repressor</keyword>
<dbReference type="Gene3D" id="1.10.357.10">
    <property type="entry name" value="Tetracycline Repressor, domain 2"/>
    <property type="match status" value="1"/>
</dbReference>
<dbReference type="RefSeq" id="WP_323447039.1">
    <property type="nucleotide sequence ID" value="NZ_BSBI01000004.1"/>
</dbReference>
<dbReference type="PRINTS" id="PR00455">
    <property type="entry name" value="HTHTETR"/>
</dbReference>
<dbReference type="Pfam" id="PF13977">
    <property type="entry name" value="TetR_C_6"/>
    <property type="match status" value="1"/>
</dbReference>
<dbReference type="PROSITE" id="PS50977">
    <property type="entry name" value="HTH_TETR_2"/>
    <property type="match status" value="1"/>
</dbReference>
<accession>A0ABQ5NYC6</accession>
<evidence type="ECO:0000256" key="5">
    <source>
        <dbReference type="PROSITE-ProRule" id="PRU00335"/>
    </source>
</evidence>
<dbReference type="EMBL" id="BSBI01000004">
    <property type="protein sequence ID" value="GLF94956.1"/>
    <property type="molecule type" value="Genomic_DNA"/>
</dbReference>
<evidence type="ECO:0000256" key="2">
    <source>
        <dbReference type="ARBA" id="ARBA00023015"/>
    </source>
</evidence>
<evidence type="ECO:0000256" key="1">
    <source>
        <dbReference type="ARBA" id="ARBA00022491"/>
    </source>
</evidence>
<feature type="domain" description="HTH tetR-type" evidence="6">
    <location>
        <begin position="7"/>
        <end position="67"/>
    </location>
</feature>
<dbReference type="PANTHER" id="PTHR30055">
    <property type="entry name" value="HTH-TYPE TRANSCRIPTIONAL REGULATOR RUTR"/>
    <property type="match status" value="1"/>
</dbReference>
<dbReference type="InterPro" id="IPR009057">
    <property type="entry name" value="Homeodomain-like_sf"/>
</dbReference>
<feature type="DNA-binding region" description="H-T-H motif" evidence="5">
    <location>
        <begin position="30"/>
        <end position="49"/>
    </location>
</feature>
<dbReference type="InterPro" id="IPR001647">
    <property type="entry name" value="HTH_TetR"/>
</dbReference>
<dbReference type="InterPro" id="IPR039538">
    <property type="entry name" value="BetI_C"/>
</dbReference>
<dbReference type="SUPFAM" id="SSF46689">
    <property type="entry name" value="Homeodomain-like"/>
    <property type="match status" value="1"/>
</dbReference>
<keyword evidence="3 5" id="KW-0238">DNA-binding</keyword>
<evidence type="ECO:0000313" key="7">
    <source>
        <dbReference type="EMBL" id="GLF94956.1"/>
    </source>
</evidence>
<gene>
    <name evidence="7" type="ORF">SYYSPA8_11685</name>
</gene>
<dbReference type="InterPro" id="IPR036271">
    <property type="entry name" value="Tet_transcr_reg_TetR-rel_C_sf"/>
</dbReference>
<dbReference type="InterPro" id="IPR050109">
    <property type="entry name" value="HTH-type_TetR-like_transc_reg"/>
</dbReference>
<dbReference type="PANTHER" id="PTHR30055:SF234">
    <property type="entry name" value="HTH-TYPE TRANSCRIPTIONAL REGULATOR BETI"/>
    <property type="match status" value="1"/>
</dbReference>
<evidence type="ECO:0000256" key="4">
    <source>
        <dbReference type="ARBA" id="ARBA00023163"/>
    </source>
</evidence>
<organism evidence="7 8">
    <name type="scientific">Streptomyces yaizuensis</name>
    <dbReference type="NCBI Taxonomy" id="2989713"/>
    <lineage>
        <taxon>Bacteria</taxon>
        <taxon>Bacillati</taxon>
        <taxon>Actinomycetota</taxon>
        <taxon>Actinomycetes</taxon>
        <taxon>Kitasatosporales</taxon>
        <taxon>Streptomycetaceae</taxon>
        <taxon>Streptomyces</taxon>
    </lineage>
</organism>
<dbReference type="Proteomes" id="UP001291653">
    <property type="component" value="Unassembled WGS sequence"/>
</dbReference>
<keyword evidence="8" id="KW-1185">Reference proteome</keyword>
<evidence type="ECO:0000259" key="6">
    <source>
        <dbReference type="PROSITE" id="PS50977"/>
    </source>
</evidence>
<evidence type="ECO:0000313" key="8">
    <source>
        <dbReference type="Proteomes" id="UP001291653"/>
    </source>
</evidence>